<dbReference type="Proteomes" id="UP001633002">
    <property type="component" value="Unassembled WGS sequence"/>
</dbReference>
<keyword evidence="3" id="KW-1185">Reference proteome</keyword>
<protein>
    <submittedName>
        <fullName evidence="2">Uncharacterized protein</fullName>
    </submittedName>
</protein>
<evidence type="ECO:0000256" key="1">
    <source>
        <dbReference type="SAM" id="MobiDB-lite"/>
    </source>
</evidence>
<proteinExistence type="predicted"/>
<feature type="region of interest" description="Disordered" evidence="1">
    <location>
        <begin position="81"/>
        <end position="109"/>
    </location>
</feature>
<comment type="caution">
    <text evidence="2">The sequence shown here is derived from an EMBL/GenBank/DDBJ whole genome shotgun (WGS) entry which is preliminary data.</text>
</comment>
<accession>A0ABD3GQV8</accession>
<feature type="compositionally biased region" description="Basic residues" evidence="1">
    <location>
        <begin position="93"/>
        <end position="102"/>
    </location>
</feature>
<reference evidence="2 3" key="1">
    <citation type="submission" date="2024-09" db="EMBL/GenBank/DDBJ databases">
        <title>Chromosome-scale assembly of Riccia sorocarpa.</title>
        <authorList>
            <person name="Paukszto L."/>
        </authorList>
    </citation>
    <scope>NUCLEOTIDE SEQUENCE [LARGE SCALE GENOMIC DNA]</scope>
    <source>
        <strain evidence="2">LP-2024</strain>
        <tissue evidence="2">Aerial parts of the thallus</tissue>
    </source>
</reference>
<name>A0ABD3GQV8_9MARC</name>
<dbReference type="EMBL" id="JBJQOH010000007">
    <property type="protein sequence ID" value="KAL3681615.1"/>
    <property type="molecule type" value="Genomic_DNA"/>
</dbReference>
<gene>
    <name evidence="2" type="ORF">R1sor_024571</name>
</gene>
<feature type="compositionally biased region" description="Acidic residues" evidence="1">
    <location>
        <begin position="22"/>
        <end position="31"/>
    </location>
</feature>
<evidence type="ECO:0000313" key="2">
    <source>
        <dbReference type="EMBL" id="KAL3681615.1"/>
    </source>
</evidence>
<feature type="region of interest" description="Disordered" evidence="1">
    <location>
        <begin position="1"/>
        <end position="31"/>
    </location>
</feature>
<dbReference type="AlphaFoldDB" id="A0ABD3GQV8"/>
<evidence type="ECO:0000313" key="3">
    <source>
        <dbReference type="Proteomes" id="UP001633002"/>
    </source>
</evidence>
<organism evidence="2 3">
    <name type="scientific">Riccia sorocarpa</name>
    <dbReference type="NCBI Taxonomy" id="122646"/>
    <lineage>
        <taxon>Eukaryota</taxon>
        <taxon>Viridiplantae</taxon>
        <taxon>Streptophyta</taxon>
        <taxon>Embryophyta</taxon>
        <taxon>Marchantiophyta</taxon>
        <taxon>Marchantiopsida</taxon>
        <taxon>Marchantiidae</taxon>
        <taxon>Marchantiales</taxon>
        <taxon>Ricciaceae</taxon>
        <taxon>Riccia</taxon>
    </lineage>
</organism>
<sequence>MNEESESQNISQSCSDHHEVEEVIEEEEIEEEEVEAKLQGLKIPYKEEFDTWDELATSYTIPDNWLEGMFKFVSDKGDKEVVAEDVSSSDSSKKKKKPRKKISASDVLP</sequence>